<dbReference type="AlphaFoldDB" id="A0A136JHI7"/>
<dbReference type="InParanoid" id="A0A136JHI7"/>
<keyword evidence="4" id="KW-1185">Reference proteome</keyword>
<dbReference type="GO" id="GO:0004672">
    <property type="term" value="F:protein kinase activity"/>
    <property type="evidence" value="ECO:0007669"/>
    <property type="project" value="InterPro"/>
</dbReference>
<dbReference type="InterPro" id="IPR000719">
    <property type="entry name" value="Prot_kinase_dom"/>
</dbReference>
<feature type="region of interest" description="Disordered" evidence="1">
    <location>
        <begin position="493"/>
        <end position="560"/>
    </location>
</feature>
<feature type="domain" description="Protein kinase" evidence="2">
    <location>
        <begin position="136"/>
        <end position="473"/>
    </location>
</feature>
<organism evidence="3 4">
    <name type="scientific">Microdochium bolleyi</name>
    <dbReference type="NCBI Taxonomy" id="196109"/>
    <lineage>
        <taxon>Eukaryota</taxon>
        <taxon>Fungi</taxon>
        <taxon>Dikarya</taxon>
        <taxon>Ascomycota</taxon>
        <taxon>Pezizomycotina</taxon>
        <taxon>Sordariomycetes</taxon>
        <taxon>Xylariomycetidae</taxon>
        <taxon>Xylariales</taxon>
        <taxon>Microdochiaceae</taxon>
        <taxon>Microdochium</taxon>
    </lineage>
</organism>
<gene>
    <name evidence="3" type="ORF">Micbo1qcDRAFT_155198</name>
</gene>
<dbReference type="STRING" id="196109.A0A136JHI7"/>
<dbReference type="InterPro" id="IPR011009">
    <property type="entry name" value="Kinase-like_dom_sf"/>
</dbReference>
<dbReference type="PANTHER" id="PTHR44305">
    <property type="entry name" value="SI:DKEY-192D15.2-RELATED"/>
    <property type="match status" value="1"/>
</dbReference>
<reference evidence="4" key="1">
    <citation type="submission" date="2016-02" db="EMBL/GenBank/DDBJ databases">
        <title>Draft genome sequence of Microdochium bolleyi, a fungal endophyte of beachgrass.</title>
        <authorList>
            <consortium name="DOE Joint Genome Institute"/>
            <person name="David A.S."/>
            <person name="May G."/>
            <person name="Haridas S."/>
            <person name="Lim J."/>
            <person name="Wang M."/>
            <person name="Labutti K."/>
            <person name="Lipzen A."/>
            <person name="Barry K."/>
            <person name="Grigoriev I.V."/>
        </authorList>
    </citation>
    <scope>NUCLEOTIDE SEQUENCE [LARGE SCALE GENOMIC DNA]</scope>
    <source>
        <strain evidence="4">J235TASD1</strain>
    </source>
</reference>
<evidence type="ECO:0000256" key="1">
    <source>
        <dbReference type="SAM" id="MobiDB-lite"/>
    </source>
</evidence>
<dbReference type="InterPro" id="IPR053083">
    <property type="entry name" value="TF_kinase-domain_protein"/>
</dbReference>
<evidence type="ECO:0000313" key="4">
    <source>
        <dbReference type="Proteomes" id="UP000070501"/>
    </source>
</evidence>
<dbReference type="EMBL" id="KQ964245">
    <property type="protein sequence ID" value="KXJ96614.1"/>
    <property type="molecule type" value="Genomic_DNA"/>
</dbReference>
<evidence type="ECO:0000259" key="2">
    <source>
        <dbReference type="PROSITE" id="PS50011"/>
    </source>
</evidence>
<dbReference type="OrthoDB" id="4062651at2759"/>
<protein>
    <submittedName>
        <fullName evidence="3">Kinase-like domain-containing protein</fullName>
    </submittedName>
</protein>
<dbReference type="SMART" id="SM00220">
    <property type="entry name" value="S_TKc"/>
    <property type="match status" value="1"/>
</dbReference>
<dbReference type="Proteomes" id="UP000070501">
    <property type="component" value="Unassembled WGS sequence"/>
</dbReference>
<dbReference type="SUPFAM" id="SSF56112">
    <property type="entry name" value="Protein kinase-like (PK-like)"/>
    <property type="match status" value="1"/>
</dbReference>
<keyword evidence="3" id="KW-0418">Kinase</keyword>
<dbReference type="GO" id="GO:0005524">
    <property type="term" value="F:ATP binding"/>
    <property type="evidence" value="ECO:0007669"/>
    <property type="project" value="InterPro"/>
</dbReference>
<accession>A0A136JHI7</accession>
<dbReference type="Gene3D" id="1.10.510.10">
    <property type="entry name" value="Transferase(Phosphotransferase) domain 1"/>
    <property type="match status" value="1"/>
</dbReference>
<name>A0A136JHI7_9PEZI</name>
<dbReference type="PANTHER" id="PTHR44305:SF24">
    <property type="entry name" value="TYROSINE-PROTEIN KINASE C03B1.5-RELATED"/>
    <property type="match status" value="1"/>
</dbReference>
<evidence type="ECO:0000313" key="3">
    <source>
        <dbReference type="EMBL" id="KXJ96614.1"/>
    </source>
</evidence>
<feature type="compositionally biased region" description="Low complexity" evidence="1">
    <location>
        <begin position="528"/>
        <end position="557"/>
    </location>
</feature>
<feature type="compositionally biased region" description="Polar residues" evidence="1">
    <location>
        <begin position="318"/>
        <end position="346"/>
    </location>
</feature>
<proteinExistence type="predicted"/>
<keyword evidence="3" id="KW-0808">Transferase</keyword>
<dbReference type="PROSITE" id="PS50011">
    <property type="entry name" value="PROTEIN_KINASE_DOM"/>
    <property type="match status" value="1"/>
</dbReference>
<sequence>MWWDTARIEKTVTRQFVCSYLLPHEVERLDRPLGFGDGLTDGTYWEWIEEKAKRIFLILLELNIPDQIFGIVDDSWDDEDLPIPLDHVERLALTARPDEKVDRRFYHLQFHFLVRYLEPGGHLDFSDPEIPPVEVVDKKTGINQGLVDKVQLANISGPPLVRRRVFLGSDQGQVHLSQFLEETRALRRIQNDHVLSYYASYTHQGSGYIIFTPAWEYSLKSLMVTTPASVKALEKQTRRKIFSNWIHCLVDSLCYVHSRGRSLGNIRPTSILVGKNHEILYSDVSRFGVELASQTAGANFDKETYDYAAPEQWHRPSRNNSVDAYQRKTSSSGSPVNTTFTISRSYPDQYPPSAHKPAPRLDPQAADVFSLGCIILEILGLLLKRQTKAFAAHRAAKHKLAGRGGAVPDSSFHQNIGQVESWMASLAKDADKKDDKTMQGVVPMLQVVARMLSLTPQERPTAQEVERSMYKILTEDLGISEPHCVHEYGGLGRGAGSVRLGRESEPLTIPGGGRRTSVGGRNIRHSRGSSSGNEQPPSSSNSGTGSPSGPGAQSPASKLARWKPWQNYSYPSNAMTAAPAGTC</sequence>
<feature type="region of interest" description="Disordered" evidence="1">
    <location>
        <begin position="314"/>
        <end position="359"/>
    </location>
</feature>